<name>A0A938WN56_9BACT</name>
<evidence type="ECO:0000313" key="2">
    <source>
        <dbReference type="EMBL" id="MBM6661595.1"/>
    </source>
</evidence>
<gene>
    <name evidence="2" type="ORF">H6B30_07505</name>
</gene>
<dbReference type="Pfam" id="PF14096">
    <property type="entry name" value="DUF4274"/>
    <property type="match status" value="1"/>
</dbReference>
<reference evidence="2 3" key="1">
    <citation type="journal article" date="2021" name="Sci. Rep.">
        <title>The distribution of antibiotic resistance genes in chicken gut microbiota commensals.</title>
        <authorList>
            <person name="Juricova H."/>
            <person name="Matiasovicova J."/>
            <person name="Kubasova T."/>
            <person name="Cejkova D."/>
            <person name="Rychlik I."/>
        </authorList>
    </citation>
    <scope>NUCLEOTIDE SEQUENCE [LARGE SCALE GENOMIC DNA]</scope>
    <source>
        <strain evidence="2 3">An819</strain>
    </source>
</reference>
<evidence type="ECO:0000259" key="1">
    <source>
        <dbReference type="Pfam" id="PF14096"/>
    </source>
</evidence>
<dbReference type="EMBL" id="JACJJL010000010">
    <property type="protein sequence ID" value="MBM6661595.1"/>
    <property type="molecule type" value="Genomic_DNA"/>
</dbReference>
<feature type="domain" description="DUF4274" evidence="1">
    <location>
        <begin position="76"/>
        <end position="152"/>
    </location>
</feature>
<proteinExistence type="predicted"/>
<dbReference type="InterPro" id="IPR025369">
    <property type="entry name" value="DUF4274"/>
</dbReference>
<dbReference type="AlphaFoldDB" id="A0A938WN56"/>
<dbReference type="RefSeq" id="WP_205109222.1">
    <property type="nucleotide sequence ID" value="NZ_JACJJL010000010.1"/>
</dbReference>
<sequence length="189" mass="22452">MYENLSEKRKQELDTLREWAVCAGNEYYFSMAQSDFDKHMEGCKDEEFFKAYSRQRKIGMEEFANEISRQITSIHNSEELHYLLESYNYDDGNWTITQCINHPYCDIRTARMVYWLLNPDYFYDNYADLEHVPDSDIYEGTPKLLKFIEEKVLSDGFVHSLTSEYEDVEVPSSNEYKNRIPDSLFAGKD</sequence>
<organism evidence="2 3">
    <name type="scientific">Marseilla massiliensis</name>
    <dbReference type="NCBI Taxonomy" id="1841864"/>
    <lineage>
        <taxon>Bacteria</taxon>
        <taxon>Pseudomonadati</taxon>
        <taxon>Bacteroidota</taxon>
        <taxon>Bacteroidia</taxon>
        <taxon>Bacteroidales</taxon>
        <taxon>Prevotellaceae</taxon>
        <taxon>Marseilla</taxon>
    </lineage>
</organism>
<keyword evidence="3" id="KW-1185">Reference proteome</keyword>
<dbReference type="Proteomes" id="UP000764045">
    <property type="component" value="Unassembled WGS sequence"/>
</dbReference>
<comment type="caution">
    <text evidence="2">The sequence shown here is derived from an EMBL/GenBank/DDBJ whole genome shotgun (WGS) entry which is preliminary data.</text>
</comment>
<evidence type="ECO:0000313" key="3">
    <source>
        <dbReference type="Proteomes" id="UP000764045"/>
    </source>
</evidence>
<accession>A0A938WN56</accession>
<protein>
    <submittedName>
        <fullName evidence="2">DUF4274 domain-containing protein</fullName>
    </submittedName>
</protein>